<dbReference type="Proteomes" id="UP000192923">
    <property type="component" value="Unassembled WGS sequence"/>
</dbReference>
<dbReference type="EMBL" id="FXAM01000001">
    <property type="protein sequence ID" value="SMF93947.1"/>
    <property type="molecule type" value="Genomic_DNA"/>
</dbReference>
<keyword evidence="3" id="KW-1185">Reference proteome</keyword>
<sequence>MMDSPFIIPEPGPDHPANWYRRCLEYPEHVHLKDGEPHMAFLLRTDPLFESDRRILGAVHLPRVQGKLNRVFLWMVERMFGAMPDFLVVLDGEYWTAADDRHREILIFHELSHCVHATDGDGEPRYDDETGRPIWKLTGHSVEEFTSVVRRYGAWNDELREFVGAAGVRVDRGQGR</sequence>
<evidence type="ECO:0000313" key="2">
    <source>
        <dbReference type="EMBL" id="SMF93947.1"/>
    </source>
</evidence>
<evidence type="ECO:0000313" key="3">
    <source>
        <dbReference type="Proteomes" id="UP000192923"/>
    </source>
</evidence>
<dbReference type="OrthoDB" id="6933687at2"/>
<dbReference type="AlphaFoldDB" id="A0A1Y6CUG5"/>
<gene>
    <name evidence="2" type="ORF">SAMN02949497_1243</name>
</gene>
<dbReference type="InterPro" id="IPR043998">
    <property type="entry name" value="Put_Metallopep"/>
</dbReference>
<dbReference type="RefSeq" id="WP_085210912.1">
    <property type="nucleotide sequence ID" value="NZ_FXAM01000001.1"/>
</dbReference>
<dbReference type="Pfam" id="PF18894">
    <property type="entry name" value="PhageMetallopep"/>
    <property type="match status" value="1"/>
</dbReference>
<dbReference type="STRING" id="1760988.SAMN02949497_1243"/>
<reference evidence="2 3" key="1">
    <citation type="submission" date="2016-12" db="EMBL/GenBank/DDBJ databases">
        <authorList>
            <person name="Song W.-J."/>
            <person name="Kurnit D.M."/>
        </authorList>
    </citation>
    <scope>NUCLEOTIDE SEQUENCE [LARGE SCALE GENOMIC DNA]</scope>
    <source>
        <strain evidence="2 3">175</strain>
    </source>
</reference>
<evidence type="ECO:0000259" key="1">
    <source>
        <dbReference type="Pfam" id="PF18894"/>
    </source>
</evidence>
<name>A0A1Y6CUG5_9GAMM</name>
<organism evidence="2 3">
    <name type="scientific">Methylomagnum ishizawai</name>
    <dbReference type="NCBI Taxonomy" id="1760988"/>
    <lineage>
        <taxon>Bacteria</taxon>
        <taxon>Pseudomonadati</taxon>
        <taxon>Pseudomonadota</taxon>
        <taxon>Gammaproteobacteria</taxon>
        <taxon>Methylococcales</taxon>
        <taxon>Methylococcaceae</taxon>
        <taxon>Methylomagnum</taxon>
    </lineage>
</organism>
<proteinExistence type="predicted"/>
<accession>A0A1Y6CUG5</accession>
<feature type="domain" description="Putative phage metallopeptidase" evidence="1">
    <location>
        <begin position="25"/>
        <end position="162"/>
    </location>
</feature>
<protein>
    <recommendedName>
        <fullName evidence="1">Putative phage metallopeptidase domain-containing protein</fullName>
    </recommendedName>
</protein>